<reference evidence="1" key="1">
    <citation type="submission" date="2021-09" db="EMBL/GenBank/DDBJ databases">
        <title>The genome of Mauremys mutica provides insights into the evolution of semi-aquatic lifestyle.</title>
        <authorList>
            <person name="Gong S."/>
            <person name="Gao Y."/>
        </authorList>
    </citation>
    <scope>NUCLEOTIDE SEQUENCE</scope>
    <source>
        <strain evidence="1">MM-2020</strain>
        <tissue evidence="1">Muscle</tissue>
    </source>
</reference>
<accession>A0A9D3XPU7</accession>
<evidence type="ECO:0000313" key="2">
    <source>
        <dbReference type="Proteomes" id="UP000827986"/>
    </source>
</evidence>
<gene>
    <name evidence="1" type="ORF">KIL84_012535</name>
</gene>
<evidence type="ECO:0000313" key="1">
    <source>
        <dbReference type="EMBL" id="KAH1184594.1"/>
    </source>
</evidence>
<dbReference type="Proteomes" id="UP000827986">
    <property type="component" value="Unassembled WGS sequence"/>
</dbReference>
<dbReference type="AlphaFoldDB" id="A0A9D3XPU7"/>
<name>A0A9D3XPU7_9SAUR</name>
<organism evidence="1 2">
    <name type="scientific">Mauremys mutica</name>
    <name type="common">yellowpond turtle</name>
    <dbReference type="NCBI Taxonomy" id="74926"/>
    <lineage>
        <taxon>Eukaryota</taxon>
        <taxon>Metazoa</taxon>
        <taxon>Chordata</taxon>
        <taxon>Craniata</taxon>
        <taxon>Vertebrata</taxon>
        <taxon>Euteleostomi</taxon>
        <taxon>Archelosauria</taxon>
        <taxon>Testudinata</taxon>
        <taxon>Testudines</taxon>
        <taxon>Cryptodira</taxon>
        <taxon>Durocryptodira</taxon>
        <taxon>Testudinoidea</taxon>
        <taxon>Geoemydidae</taxon>
        <taxon>Geoemydinae</taxon>
        <taxon>Mauremys</taxon>
    </lineage>
</organism>
<sequence>MQILSIILTAIIRLPFCIQKAKFCILQTVEGLECSKTTVCEEGGHGEERGLCCLAAVYTPACSGGLGWVEEKEDLMEPGLVWVYRTNLLYLHSRIQSIIKVSLIFF</sequence>
<dbReference type="EMBL" id="JAHDVG010000464">
    <property type="protein sequence ID" value="KAH1184594.1"/>
    <property type="molecule type" value="Genomic_DNA"/>
</dbReference>
<proteinExistence type="predicted"/>
<keyword evidence="2" id="KW-1185">Reference proteome</keyword>
<protein>
    <submittedName>
        <fullName evidence="1">Uncharacterized protein</fullName>
    </submittedName>
</protein>
<comment type="caution">
    <text evidence="1">The sequence shown here is derived from an EMBL/GenBank/DDBJ whole genome shotgun (WGS) entry which is preliminary data.</text>
</comment>